<dbReference type="Proteomes" id="UP000729402">
    <property type="component" value="Unassembled WGS sequence"/>
</dbReference>
<keyword evidence="2" id="KW-1185">Reference proteome</keyword>
<comment type="caution">
    <text evidence="1">The sequence shown here is derived from an EMBL/GenBank/DDBJ whole genome shotgun (WGS) entry which is preliminary data.</text>
</comment>
<reference evidence="1" key="2">
    <citation type="submission" date="2021-02" db="EMBL/GenBank/DDBJ databases">
        <authorList>
            <person name="Kimball J.A."/>
            <person name="Haas M.W."/>
            <person name="Macchietto M."/>
            <person name="Kono T."/>
            <person name="Duquette J."/>
            <person name="Shao M."/>
        </authorList>
    </citation>
    <scope>NUCLEOTIDE SEQUENCE</scope>
    <source>
        <tissue evidence="1">Fresh leaf tissue</tissue>
    </source>
</reference>
<accession>A0A8J5V0M7</accession>
<organism evidence="1 2">
    <name type="scientific">Zizania palustris</name>
    <name type="common">Northern wild rice</name>
    <dbReference type="NCBI Taxonomy" id="103762"/>
    <lineage>
        <taxon>Eukaryota</taxon>
        <taxon>Viridiplantae</taxon>
        <taxon>Streptophyta</taxon>
        <taxon>Embryophyta</taxon>
        <taxon>Tracheophyta</taxon>
        <taxon>Spermatophyta</taxon>
        <taxon>Magnoliopsida</taxon>
        <taxon>Liliopsida</taxon>
        <taxon>Poales</taxon>
        <taxon>Poaceae</taxon>
        <taxon>BOP clade</taxon>
        <taxon>Oryzoideae</taxon>
        <taxon>Oryzeae</taxon>
        <taxon>Zizaniinae</taxon>
        <taxon>Zizania</taxon>
    </lineage>
</organism>
<dbReference type="EMBL" id="JAAALK010000290">
    <property type="protein sequence ID" value="KAG8044955.1"/>
    <property type="molecule type" value="Genomic_DNA"/>
</dbReference>
<name>A0A8J5V0M7_ZIZPA</name>
<dbReference type="AlphaFoldDB" id="A0A8J5V0M7"/>
<protein>
    <submittedName>
        <fullName evidence="1">Uncharacterized protein</fullName>
    </submittedName>
</protein>
<evidence type="ECO:0000313" key="1">
    <source>
        <dbReference type="EMBL" id="KAG8044955.1"/>
    </source>
</evidence>
<proteinExistence type="predicted"/>
<sequence>MVYQPSGCTCLHKEKHEFRDDRVSAFREKQGRGEKREGKESGIAFQSLTIQFPPFCLPSSSSILQLMPQFIALGQFDRQTGEYVLLS</sequence>
<evidence type="ECO:0000313" key="2">
    <source>
        <dbReference type="Proteomes" id="UP000729402"/>
    </source>
</evidence>
<gene>
    <name evidence="1" type="ORF">GUJ93_ZPchr0008g12643</name>
</gene>
<reference evidence="1" key="1">
    <citation type="journal article" date="2021" name="bioRxiv">
        <title>Whole Genome Assembly and Annotation of Northern Wild Rice, Zizania palustris L., Supports a Whole Genome Duplication in the Zizania Genus.</title>
        <authorList>
            <person name="Haas M."/>
            <person name="Kono T."/>
            <person name="Macchietto M."/>
            <person name="Millas R."/>
            <person name="McGilp L."/>
            <person name="Shao M."/>
            <person name="Duquette J."/>
            <person name="Hirsch C.N."/>
            <person name="Kimball J."/>
        </authorList>
    </citation>
    <scope>NUCLEOTIDE SEQUENCE</scope>
    <source>
        <tissue evidence="1">Fresh leaf tissue</tissue>
    </source>
</reference>